<reference evidence="1" key="1">
    <citation type="submission" date="2024-06" db="EMBL/GenBank/DDBJ databases">
        <authorList>
            <person name="Melgar S."/>
            <person name="Ryabinky S."/>
            <person name="Merugu K."/>
            <person name="Desisa B."/>
            <person name="Truong H."/>
            <person name="Jamal R."/>
            <person name="Sandhu A."/>
            <person name="Johnson A."/>
        </authorList>
    </citation>
    <scope>NUCLEOTIDE SEQUENCE</scope>
</reference>
<dbReference type="EMBL" id="PP869623">
    <property type="protein sequence ID" value="XCN27965.1"/>
    <property type="molecule type" value="Genomic_DNA"/>
</dbReference>
<evidence type="ECO:0008006" key="2">
    <source>
        <dbReference type="Google" id="ProtNLM"/>
    </source>
</evidence>
<name>A0AAU8KWS5_9CAUD</name>
<proteinExistence type="predicted"/>
<organism evidence="1">
    <name type="scientific">Serratia phage Kevin</name>
    <dbReference type="NCBI Taxonomy" id="3161161"/>
    <lineage>
        <taxon>Viruses</taxon>
        <taxon>Duplodnaviria</taxon>
        <taxon>Heunggongvirae</taxon>
        <taxon>Uroviricota</taxon>
        <taxon>Caudoviricetes</taxon>
        <taxon>Pantevenvirales</taxon>
        <taxon>Ackermannviridae</taxon>
        <taxon>Miltonvirus</taxon>
    </lineage>
</organism>
<accession>A0AAU8KWS5</accession>
<sequence>MGSAVQDIIKWYKERNQERGEPEVTFIDPSNGTSVFNSVGVPVHLLNALIRPPRIKGLKPCPFCSHPPLETINGFKRNGTPVITVSCTRCDIKMSGVQSTTRRRWNTRP</sequence>
<evidence type="ECO:0000313" key="1">
    <source>
        <dbReference type="EMBL" id="XCN27965.1"/>
    </source>
</evidence>
<dbReference type="Pfam" id="PF14354">
    <property type="entry name" value="Lar_restr_allev"/>
    <property type="match status" value="1"/>
</dbReference>
<protein>
    <recommendedName>
        <fullName evidence="2">Restriction alleviation protein, Lar family</fullName>
    </recommendedName>
</protein>